<comment type="caution">
    <text evidence="2">The sequence shown here is derived from an EMBL/GenBank/DDBJ whole genome shotgun (WGS) entry which is preliminary data.</text>
</comment>
<organism evidence="2 3">
    <name type="scientific">Mycena rosella</name>
    <name type="common">Pink bonnet</name>
    <name type="synonym">Agaricus rosellus</name>
    <dbReference type="NCBI Taxonomy" id="1033263"/>
    <lineage>
        <taxon>Eukaryota</taxon>
        <taxon>Fungi</taxon>
        <taxon>Dikarya</taxon>
        <taxon>Basidiomycota</taxon>
        <taxon>Agaricomycotina</taxon>
        <taxon>Agaricomycetes</taxon>
        <taxon>Agaricomycetidae</taxon>
        <taxon>Agaricales</taxon>
        <taxon>Marasmiineae</taxon>
        <taxon>Mycenaceae</taxon>
        <taxon>Mycena</taxon>
    </lineage>
</organism>
<sequence length="258" mass="28669">MEEAERLGFPTFKLEMEIDGYSWDESVYTGIRQFQEAKGFDPDSQDVARELGRPLFELSMEVDGPFAHIQELNLVHGESGLNFLPLPPVASTSATAHRMYHFGTHEQHSAIDESFDLRLFGSSSISARSSQNFNNFNFNFEFPLHHQPYALPPLESSTLSQLAQPDIARGSINWSVLSGPSGSQFPTPPPSLWTSSRLPPIPTPSPPPRPLNPITALDHPPAGGSAKRKSPHDNPANNIDIHARRPRKMPTRSDRWGV</sequence>
<evidence type="ECO:0000313" key="3">
    <source>
        <dbReference type="Proteomes" id="UP001221757"/>
    </source>
</evidence>
<accession>A0AAD7BSX2</accession>
<proteinExistence type="predicted"/>
<evidence type="ECO:0000256" key="1">
    <source>
        <dbReference type="SAM" id="MobiDB-lite"/>
    </source>
</evidence>
<evidence type="ECO:0000313" key="2">
    <source>
        <dbReference type="EMBL" id="KAJ7630153.1"/>
    </source>
</evidence>
<feature type="region of interest" description="Disordered" evidence="1">
    <location>
        <begin position="179"/>
        <end position="258"/>
    </location>
</feature>
<dbReference type="AlphaFoldDB" id="A0AAD7BSX2"/>
<protein>
    <submittedName>
        <fullName evidence="2">Uncharacterized protein</fullName>
    </submittedName>
</protein>
<feature type="compositionally biased region" description="Pro residues" evidence="1">
    <location>
        <begin position="199"/>
        <end position="211"/>
    </location>
</feature>
<dbReference type="EMBL" id="JARKIE010000521">
    <property type="protein sequence ID" value="KAJ7630153.1"/>
    <property type="molecule type" value="Genomic_DNA"/>
</dbReference>
<keyword evidence="3" id="KW-1185">Reference proteome</keyword>
<name>A0AAD7BSX2_MYCRO</name>
<dbReference type="Proteomes" id="UP001221757">
    <property type="component" value="Unassembled WGS sequence"/>
</dbReference>
<reference evidence="2" key="1">
    <citation type="submission" date="2023-03" db="EMBL/GenBank/DDBJ databases">
        <title>Massive genome expansion in bonnet fungi (Mycena s.s.) driven by repeated elements and novel gene families across ecological guilds.</title>
        <authorList>
            <consortium name="Lawrence Berkeley National Laboratory"/>
            <person name="Harder C.B."/>
            <person name="Miyauchi S."/>
            <person name="Viragh M."/>
            <person name="Kuo A."/>
            <person name="Thoen E."/>
            <person name="Andreopoulos B."/>
            <person name="Lu D."/>
            <person name="Skrede I."/>
            <person name="Drula E."/>
            <person name="Henrissat B."/>
            <person name="Morin E."/>
            <person name="Kohler A."/>
            <person name="Barry K."/>
            <person name="LaButti K."/>
            <person name="Morin E."/>
            <person name="Salamov A."/>
            <person name="Lipzen A."/>
            <person name="Mereny Z."/>
            <person name="Hegedus B."/>
            <person name="Baldrian P."/>
            <person name="Stursova M."/>
            <person name="Weitz H."/>
            <person name="Taylor A."/>
            <person name="Grigoriev I.V."/>
            <person name="Nagy L.G."/>
            <person name="Martin F."/>
            <person name="Kauserud H."/>
        </authorList>
    </citation>
    <scope>NUCLEOTIDE SEQUENCE</scope>
    <source>
        <strain evidence="2">CBHHK067</strain>
    </source>
</reference>
<gene>
    <name evidence="2" type="ORF">B0H17DRAFT_1217930</name>
</gene>